<dbReference type="VEuPathDB" id="PiroplasmaDB:TpMuguga_02g00762"/>
<dbReference type="InParanoid" id="Q4N477"/>
<dbReference type="InterPro" id="IPR007480">
    <property type="entry name" value="DUF529"/>
</dbReference>
<dbReference type="KEGG" id="tpv:TP02_0762"/>
<evidence type="ECO:0000313" key="2">
    <source>
        <dbReference type="EMBL" id="EAN33046.1"/>
    </source>
</evidence>
<name>Q4N477_THEPA</name>
<evidence type="ECO:0000313" key="3">
    <source>
        <dbReference type="Proteomes" id="UP000001949"/>
    </source>
</evidence>
<proteinExistence type="predicted"/>
<gene>
    <name evidence="2" type="ordered locus">TP02_0762</name>
</gene>
<evidence type="ECO:0000256" key="1">
    <source>
        <dbReference type="SAM" id="MobiDB-lite"/>
    </source>
</evidence>
<dbReference type="GeneID" id="3502016"/>
<protein>
    <submittedName>
        <fullName evidence="2">Uncharacterized protein</fullName>
    </submittedName>
</protein>
<comment type="caution">
    <text evidence="2">The sequence shown here is derived from an EMBL/GenBank/DDBJ whole genome shotgun (WGS) entry which is preliminary data.</text>
</comment>
<dbReference type="EMBL" id="AAGK01000002">
    <property type="protein sequence ID" value="EAN33046.1"/>
    <property type="molecule type" value="Genomic_DNA"/>
</dbReference>
<feature type="region of interest" description="Disordered" evidence="1">
    <location>
        <begin position="1519"/>
        <end position="1541"/>
    </location>
</feature>
<accession>Q4N477</accession>
<sequence length="1564" mass="180797">MLKNYTTLDLSTYYKMVKDFEETNSDERDLVSYIHEKLSNPTNNLTKGDSPLKHSVYNYLGVNFVVAEVNSDYLLKGVIDGPQIITGLNFYPSTKLYFTLNNDYYLSIYYTDGHSRELKTLNYEKWNHSWSYLKTSFRRGLQALVDFASKPVSVDMFHLRDGHGFNITTSQFSPDYLVNTLTPKPGYEIKRLYYNSILIYDTDNGISKQIGLKNALENVIKVTFVPRLRPTLLYITSNTNSSILNKYYKITNAVNPNSPNLSKISLIKSINVFDYNSLLDTVKGVKEFLVDITDLHTTEDYRVSNHTVSTKAYAILTPNKDRNLVLLTQGKTTIWEAQDELTTEEYALDTLKLNKDKLMPFTLDLSTLLNKTVKNKDFMMNQYINLYRRKIYGLLFTIVKPSFSTYITAVKHDDKVLFDINADQSGVSDQSDRVLSVVYAFKDDPRILALNFVRNFVPSQAYFRKNDEGDWEEISSSEYGKFLFLLKRFTMNPVVLDLDSPNPNFFTIFTDRSNKNITMTRITPKDSYKIWKVVRSNSSNLFDPFKEVKLSDLHRRSVQSIEEVFSIQNTSVLYVEYTDGDPSLLRLYYNTDMLFQVRKAYFVLEDGFYKSTTEENFNHLLSLAKSAGTQVTYNLDPYYRHGSPSYRKDSYEEKVVTVYNDKFDLVYPNYEFNISPVMFKETKVWEARPHYQTLSIASYPSKNPNQMMYYKLTVGSGPSDEVVWKPSTLYSNPVFDRNVRSLDFDLTDTRVHSTLTVFSFEREGLYTTVVLPNNDTLVGSISIDKRKIWTPNYDESTSVSEKLVKFYFTPSVDPKILVVYYRDFKGYVRLKDFKRELSSFEWKESYSKFMSYYLDMLDSSFPLNLQSYDKSKFIFSTYSKYGFKIVSLYPLLSTNITKIFSKPLDPNSDVVSDVADSELIWRSEALENCFSLHFAPPEDPKVLLVYYSEKSVSKSSLYYKDSLNGWILDNENTHRQFINRLLDFQNAFVYHLEDSNLSLPSEFYTYEYTDVFGVRFGVCTPKPGKNLVAVTDKSMYVYEIKTGERILDVLSAQPNNPDHLIIILDTNVKESDHQTPLITYKYLKKVRSWVEVGENEFLDSLMGSMSTAFSPRRLTTKDLHNRVLAQLSVGTSYGTFMDSTKELSPPSDYEHFTLDLANYKENNRFTVKNYVESTVPRTVLRLKRGYLLTQLIHADQSIWTNGPNESSPSGNERFVTHVYFAPTEDPKVLTLFFRDSGSGVFSRRFVKNDVWTEFESLSHDLTNDSTLFTKLNKFVLDIHFDSVRYSSTIFKKELLYEDTTYFMKISPRDNVDVVKLVYKDSHLWDKGEFDNLKSVLVYPINCPKFAKILLSTGNGLHFFYFSRVNEFWSCTSEQEFKSSLKKYFSHSSEDFESVDLSNTKNYHNQTQKLNVHYANLHKLSFKSVSPRWDYKISKVVFGSPQPAGDSDLNDFDFGPFNFNTNTKTVDKDPTNSDLTVLFEPTSNEDIRLVSFSPEHDPKFVSITYTSTFNMIIPPTALPKLIDSPHSPNQSPEPVSGPTPPSSLVFQVMSPITTGGICLLHFTFR</sequence>
<organism evidence="2 3">
    <name type="scientific">Theileria parva</name>
    <name type="common">East coast fever infection agent</name>
    <dbReference type="NCBI Taxonomy" id="5875"/>
    <lineage>
        <taxon>Eukaryota</taxon>
        <taxon>Sar</taxon>
        <taxon>Alveolata</taxon>
        <taxon>Apicomplexa</taxon>
        <taxon>Aconoidasida</taxon>
        <taxon>Piroplasmida</taxon>
        <taxon>Theileriidae</taxon>
        <taxon>Theileria</taxon>
    </lineage>
</organism>
<dbReference type="RefSeq" id="XP_765329.1">
    <property type="nucleotide sequence ID" value="XM_760236.1"/>
</dbReference>
<dbReference type="Proteomes" id="UP000001949">
    <property type="component" value="Unassembled WGS sequence"/>
</dbReference>
<dbReference type="Pfam" id="PF04385">
    <property type="entry name" value="FAINT"/>
    <property type="match status" value="3"/>
</dbReference>
<reference evidence="2 3" key="1">
    <citation type="journal article" date="2005" name="Science">
        <title>Genome sequence of Theileria parva, a bovine pathogen that transforms lymphocytes.</title>
        <authorList>
            <person name="Gardner M.J."/>
            <person name="Bishop R."/>
            <person name="Shah T."/>
            <person name="de Villiers E.P."/>
            <person name="Carlton J.M."/>
            <person name="Hall N."/>
            <person name="Ren Q."/>
            <person name="Paulsen I.T."/>
            <person name="Pain A."/>
            <person name="Berriman M."/>
            <person name="Wilson R.J.M."/>
            <person name="Sato S."/>
            <person name="Ralph S.A."/>
            <person name="Mann D.J."/>
            <person name="Xiong Z."/>
            <person name="Shallom S.J."/>
            <person name="Weidman J."/>
            <person name="Jiang L."/>
            <person name="Lynn J."/>
            <person name="Weaver B."/>
            <person name="Shoaibi A."/>
            <person name="Domingo A.R."/>
            <person name="Wasawo D."/>
            <person name="Crabtree J."/>
            <person name="Wortman J.R."/>
            <person name="Haas B."/>
            <person name="Angiuoli S.V."/>
            <person name="Creasy T.H."/>
            <person name="Lu C."/>
            <person name="Suh B."/>
            <person name="Silva J.C."/>
            <person name="Utterback T.R."/>
            <person name="Feldblyum T.V."/>
            <person name="Pertea M."/>
            <person name="Allen J."/>
            <person name="Nierman W.C."/>
            <person name="Taracha E.L.N."/>
            <person name="Salzberg S.L."/>
            <person name="White O.R."/>
            <person name="Fitzhugh H.A."/>
            <person name="Morzaria S."/>
            <person name="Venter J.C."/>
            <person name="Fraser C.M."/>
            <person name="Nene V."/>
        </authorList>
    </citation>
    <scope>NUCLEOTIDE SEQUENCE [LARGE SCALE GENOMIC DNA]</scope>
    <source>
        <strain evidence="2 3">Muguga</strain>
    </source>
</reference>
<dbReference type="eggNOG" id="ENOG502TN67">
    <property type="taxonomic scope" value="Eukaryota"/>
</dbReference>
<keyword evidence="3" id="KW-1185">Reference proteome</keyword>